<organism evidence="2 3">
    <name type="scientific">Spirosoma aureum</name>
    <dbReference type="NCBI Taxonomy" id="2692134"/>
    <lineage>
        <taxon>Bacteria</taxon>
        <taxon>Pseudomonadati</taxon>
        <taxon>Bacteroidota</taxon>
        <taxon>Cytophagia</taxon>
        <taxon>Cytophagales</taxon>
        <taxon>Cytophagaceae</taxon>
        <taxon>Spirosoma</taxon>
    </lineage>
</organism>
<feature type="chain" id="PRO_5026056714" description="DUF1080 domain-containing protein" evidence="1">
    <location>
        <begin position="19"/>
        <end position="365"/>
    </location>
</feature>
<gene>
    <name evidence="2" type="ORF">G8759_25755</name>
</gene>
<name>A0A6G9ATH4_9BACT</name>
<evidence type="ECO:0000256" key="1">
    <source>
        <dbReference type="SAM" id="SignalP"/>
    </source>
</evidence>
<dbReference type="EMBL" id="CP050063">
    <property type="protein sequence ID" value="QIP15792.1"/>
    <property type="molecule type" value="Genomic_DNA"/>
</dbReference>
<accession>A0A6G9ATH4</accession>
<protein>
    <recommendedName>
        <fullName evidence="4">DUF1080 domain-containing protein</fullName>
    </recommendedName>
</protein>
<proteinExistence type="predicted"/>
<keyword evidence="3" id="KW-1185">Reference proteome</keyword>
<evidence type="ECO:0000313" key="3">
    <source>
        <dbReference type="Proteomes" id="UP000501802"/>
    </source>
</evidence>
<evidence type="ECO:0000313" key="2">
    <source>
        <dbReference type="EMBL" id="QIP15792.1"/>
    </source>
</evidence>
<feature type="signal peptide" evidence="1">
    <location>
        <begin position="1"/>
        <end position="18"/>
    </location>
</feature>
<keyword evidence="1" id="KW-0732">Signal</keyword>
<dbReference type="AlphaFoldDB" id="A0A6G9ATH4"/>
<dbReference type="RefSeq" id="WP_167214743.1">
    <property type="nucleotide sequence ID" value="NZ_CP050063.1"/>
</dbReference>
<dbReference type="Proteomes" id="UP000501802">
    <property type="component" value="Chromosome"/>
</dbReference>
<evidence type="ECO:0008006" key="4">
    <source>
        <dbReference type="Google" id="ProtNLM"/>
    </source>
</evidence>
<sequence>MKFLLLAFWLVTGHYVLAQTTAPFDASTWTIEGKMEKETFQGKEGIRLMGGAIYLKDSTFMNGIIEFDMTLSRNRYFPGFGFRIQDKENFEQIYLRPHQLGNPDAIQYMPVFKRQEAWQLYYGDGYSTAVTYPLDEWVHIRLVVLGTQAEVYVGDQGKPALVIHQLKRAAKPGKISLDNGAPVFTRYANFQYTKTDNPTLLGTYKQAAPAKPGTIMSWHISNTFDEKRLDNGYEIPQDLAKQAMWHTLPAENTGVVNLSQISKLREGLNTVFAKVTLVSDKPQIKKLQFGFSDRAKVYCNGRLLYSGQDGFMSRDYRFLGTIGYFDDTYLDLKKGKNELWIAVSETFGGWGIQGIIADQSGLTIE</sequence>
<reference evidence="2 3" key="1">
    <citation type="submission" date="2020-03" db="EMBL/GenBank/DDBJ databases">
        <authorList>
            <person name="Kim M.K."/>
        </authorList>
    </citation>
    <scope>NUCLEOTIDE SEQUENCE [LARGE SCALE GENOMIC DNA]</scope>
    <source>
        <strain evidence="2 3">BT328</strain>
    </source>
</reference>
<dbReference type="Gene3D" id="2.60.120.560">
    <property type="entry name" value="Exo-inulinase, domain 1"/>
    <property type="match status" value="1"/>
</dbReference>
<dbReference type="KEGG" id="spib:G8759_25755"/>